<dbReference type="Pfam" id="PF01610">
    <property type="entry name" value="DDE_Tnp_ISL3"/>
    <property type="match status" value="1"/>
</dbReference>
<keyword evidence="3" id="KW-1185">Reference proteome</keyword>
<comment type="caution">
    <text evidence="2">The sequence shown here is derived from an EMBL/GenBank/DDBJ whole genome shotgun (WGS) entry which is preliminary data.</text>
</comment>
<sequence length="97" mass="11074">MTALATLIGDFAALLTLDPGNNERLTRWINHARAENLPHLHAFTRDLELDRHAMNAAITQLIHNGRTERVNTKTKLIKRKMYGRAGFPLLRHRILLG</sequence>
<dbReference type="EMBL" id="JACGWZ010000001">
    <property type="protein sequence ID" value="MBA8823852.1"/>
    <property type="molecule type" value="Genomic_DNA"/>
</dbReference>
<evidence type="ECO:0000313" key="3">
    <source>
        <dbReference type="Proteomes" id="UP000569329"/>
    </source>
</evidence>
<evidence type="ECO:0000313" key="2">
    <source>
        <dbReference type="EMBL" id="MBA8823852.1"/>
    </source>
</evidence>
<dbReference type="PANTHER" id="PTHR33498">
    <property type="entry name" value="TRANSPOSASE FOR INSERTION SEQUENCE ELEMENT IS1557"/>
    <property type="match status" value="1"/>
</dbReference>
<gene>
    <name evidence="2" type="ORF">FHX42_001181</name>
</gene>
<reference evidence="2 3" key="1">
    <citation type="submission" date="2020-07" db="EMBL/GenBank/DDBJ databases">
        <title>Sequencing the genomes of 1000 actinobacteria strains.</title>
        <authorList>
            <person name="Klenk H.-P."/>
        </authorList>
    </citation>
    <scope>NUCLEOTIDE SEQUENCE [LARGE SCALE GENOMIC DNA]</scope>
    <source>
        <strain evidence="2 3">DSM 45975</strain>
    </source>
</reference>
<feature type="domain" description="Transposase IS204/IS1001/IS1096/IS1165 DDE" evidence="1">
    <location>
        <begin position="23"/>
        <end position="94"/>
    </location>
</feature>
<dbReference type="InterPro" id="IPR002560">
    <property type="entry name" value="Transposase_DDE"/>
</dbReference>
<name>A0A839DPD4_9PSEU</name>
<dbReference type="Proteomes" id="UP000569329">
    <property type="component" value="Unassembled WGS sequence"/>
</dbReference>
<protein>
    <submittedName>
        <fullName evidence="2">Transposase</fullName>
    </submittedName>
</protein>
<evidence type="ECO:0000259" key="1">
    <source>
        <dbReference type="Pfam" id="PF01610"/>
    </source>
</evidence>
<proteinExistence type="predicted"/>
<dbReference type="PANTHER" id="PTHR33498:SF1">
    <property type="entry name" value="TRANSPOSASE FOR INSERTION SEQUENCE ELEMENT IS1557"/>
    <property type="match status" value="1"/>
</dbReference>
<accession>A0A839DPD4</accession>
<organism evidence="2 3">
    <name type="scientific">Halosaccharopolyspora lacisalsi</name>
    <dbReference type="NCBI Taxonomy" id="1000566"/>
    <lineage>
        <taxon>Bacteria</taxon>
        <taxon>Bacillati</taxon>
        <taxon>Actinomycetota</taxon>
        <taxon>Actinomycetes</taxon>
        <taxon>Pseudonocardiales</taxon>
        <taxon>Pseudonocardiaceae</taxon>
        <taxon>Halosaccharopolyspora</taxon>
    </lineage>
</organism>
<dbReference type="InterPro" id="IPR047951">
    <property type="entry name" value="Transpos_ISL3"/>
</dbReference>
<dbReference type="AlphaFoldDB" id="A0A839DPD4"/>